<feature type="region of interest" description="Disordered" evidence="4">
    <location>
        <begin position="207"/>
        <end position="250"/>
    </location>
</feature>
<comment type="caution">
    <text evidence="5">The sequence shown here is derived from an EMBL/GenBank/DDBJ whole genome shotgun (WGS) entry which is preliminary data.</text>
</comment>
<reference evidence="5" key="1">
    <citation type="journal article" date="2023" name="Mol. Biol. Evol.">
        <title>Third-Generation Sequencing Reveals the Adaptive Role of the Epigenome in Three Deep-Sea Polychaetes.</title>
        <authorList>
            <person name="Perez M."/>
            <person name="Aroh O."/>
            <person name="Sun Y."/>
            <person name="Lan Y."/>
            <person name="Juniper S.K."/>
            <person name="Young C.R."/>
            <person name="Angers B."/>
            <person name="Qian P.Y."/>
        </authorList>
    </citation>
    <scope>NUCLEOTIDE SEQUENCE</scope>
    <source>
        <strain evidence="5">R07B-5</strain>
    </source>
</reference>
<dbReference type="PANTHER" id="PTHR44019:SF20">
    <property type="entry name" value="WD REPEAT-CONTAINING PROTEIN 55"/>
    <property type="match status" value="1"/>
</dbReference>
<keyword evidence="2" id="KW-0853">WD repeat</keyword>
<evidence type="ECO:0000313" key="5">
    <source>
        <dbReference type="EMBL" id="KAK2190997.1"/>
    </source>
</evidence>
<evidence type="ECO:0000256" key="3">
    <source>
        <dbReference type="ARBA" id="ARBA00022737"/>
    </source>
</evidence>
<dbReference type="Gene3D" id="2.130.10.10">
    <property type="entry name" value="YVTN repeat-like/Quinoprotein amine dehydrogenase"/>
    <property type="match status" value="1"/>
</dbReference>
<organism evidence="5 6">
    <name type="scientific">Ridgeia piscesae</name>
    <name type="common">Tubeworm</name>
    <dbReference type="NCBI Taxonomy" id="27915"/>
    <lineage>
        <taxon>Eukaryota</taxon>
        <taxon>Metazoa</taxon>
        <taxon>Spiralia</taxon>
        <taxon>Lophotrochozoa</taxon>
        <taxon>Annelida</taxon>
        <taxon>Polychaeta</taxon>
        <taxon>Sedentaria</taxon>
        <taxon>Canalipalpata</taxon>
        <taxon>Sabellida</taxon>
        <taxon>Siboglinidae</taxon>
        <taxon>Ridgeia</taxon>
    </lineage>
</organism>
<keyword evidence="3" id="KW-0677">Repeat</keyword>
<feature type="compositionally biased region" description="Acidic residues" evidence="4">
    <location>
        <begin position="219"/>
        <end position="243"/>
    </location>
</feature>
<dbReference type="InterPro" id="IPR001680">
    <property type="entry name" value="WD40_rpt"/>
</dbReference>
<evidence type="ECO:0000256" key="2">
    <source>
        <dbReference type="ARBA" id="ARBA00022574"/>
    </source>
</evidence>
<sequence length="250" mass="27346">MRYEKAVMEVKENEEFISDMIIDDKHRYLLATSGDGTLTSFDIRKHKMKVQSELFDSELLSLATVKGGEKVVCGTGEGTLNIFNWGEWGNISDRFPGHPMSIDCIVPLTPDIICTGSMDGVIRAVHILPNRMLGDVGRHSDLPLENLSLSRCGCYLASCSHDSHVRFWNVESVKTQTVDTSRKAVKTKRPKLEAAAKNRDFFADLETSASTSNAGVSNGDDDSDDDDDGGSGDGDSDDVGSDDNENKCDD</sequence>
<dbReference type="InterPro" id="IPR036322">
    <property type="entry name" value="WD40_repeat_dom_sf"/>
</dbReference>
<name>A0AAD9PAH3_RIDPI</name>
<dbReference type="Pfam" id="PF24796">
    <property type="entry name" value="WDR55"/>
    <property type="match status" value="1"/>
</dbReference>
<evidence type="ECO:0000256" key="1">
    <source>
        <dbReference type="ARBA" id="ARBA00007625"/>
    </source>
</evidence>
<proteinExistence type="inferred from homology"/>
<dbReference type="EMBL" id="JAODUO010000063">
    <property type="protein sequence ID" value="KAK2190997.1"/>
    <property type="molecule type" value="Genomic_DNA"/>
</dbReference>
<protein>
    <recommendedName>
        <fullName evidence="7">WD repeat-containing protein 55</fullName>
    </recommendedName>
</protein>
<dbReference type="AlphaFoldDB" id="A0AAD9PAH3"/>
<dbReference type="InterPro" id="IPR015943">
    <property type="entry name" value="WD40/YVTN_repeat-like_dom_sf"/>
</dbReference>
<accession>A0AAD9PAH3</accession>
<evidence type="ECO:0008006" key="7">
    <source>
        <dbReference type="Google" id="ProtNLM"/>
    </source>
</evidence>
<dbReference type="SUPFAM" id="SSF50978">
    <property type="entry name" value="WD40 repeat-like"/>
    <property type="match status" value="1"/>
</dbReference>
<dbReference type="SMART" id="SM00320">
    <property type="entry name" value="WD40"/>
    <property type="match status" value="3"/>
</dbReference>
<keyword evidence="6" id="KW-1185">Reference proteome</keyword>
<gene>
    <name evidence="5" type="ORF">NP493_63g03039</name>
</gene>
<evidence type="ECO:0000256" key="4">
    <source>
        <dbReference type="SAM" id="MobiDB-lite"/>
    </source>
</evidence>
<dbReference type="PANTHER" id="PTHR44019">
    <property type="entry name" value="WD REPEAT-CONTAINING PROTEIN 55"/>
    <property type="match status" value="1"/>
</dbReference>
<dbReference type="Proteomes" id="UP001209878">
    <property type="component" value="Unassembled WGS sequence"/>
</dbReference>
<comment type="similarity">
    <text evidence="1">Belongs to the WD repeat WDR55 family.</text>
</comment>
<evidence type="ECO:0000313" key="6">
    <source>
        <dbReference type="Proteomes" id="UP001209878"/>
    </source>
</evidence>
<dbReference type="InterPro" id="IPR050505">
    <property type="entry name" value="WDR55/POC1"/>
</dbReference>